<proteinExistence type="predicted"/>
<evidence type="ECO:0000313" key="2">
    <source>
        <dbReference type="Proteomes" id="UP001374535"/>
    </source>
</evidence>
<keyword evidence="2" id="KW-1185">Reference proteome</keyword>
<evidence type="ECO:0000313" key="1">
    <source>
        <dbReference type="EMBL" id="WVZ26904.1"/>
    </source>
</evidence>
<dbReference type="AlphaFoldDB" id="A0AAQ3SC34"/>
<gene>
    <name evidence="1" type="ORF">V8G54_000067</name>
</gene>
<accession>A0AAQ3SC34</accession>
<geneLocation type="mitochondrion" evidence="1"/>
<name>A0AAQ3SC34_VIGMU</name>
<organism evidence="1 2">
    <name type="scientific">Vigna mungo</name>
    <name type="common">Black gram</name>
    <name type="synonym">Phaseolus mungo</name>
    <dbReference type="NCBI Taxonomy" id="3915"/>
    <lineage>
        <taxon>Eukaryota</taxon>
        <taxon>Viridiplantae</taxon>
        <taxon>Streptophyta</taxon>
        <taxon>Embryophyta</taxon>
        <taxon>Tracheophyta</taxon>
        <taxon>Spermatophyta</taxon>
        <taxon>Magnoliopsida</taxon>
        <taxon>eudicotyledons</taxon>
        <taxon>Gunneridae</taxon>
        <taxon>Pentapetalae</taxon>
        <taxon>rosids</taxon>
        <taxon>fabids</taxon>
        <taxon>Fabales</taxon>
        <taxon>Fabaceae</taxon>
        <taxon>Papilionoideae</taxon>
        <taxon>50 kb inversion clade</taxon>
        <taxon>NPAAA clade</taxon>
        <taxon>indigoferoid/millettioid clade</taxon>
        <taxon>Phaseoleae</taxon>
        <taxon>Vigna</taxon>
    </lineage>
</organism>
<sequence length="112" mass="12300">MKMSSCRKEKNEETLSGIRVRGVASSKSLCSGTVLFSPDTLPTPRFDIGLITDVESEAKTALLPFLIHPLPQLQAITLFRALASNPDIRSIDICRAGKKAVWSRNPVTEGFR</sequence>
<dbReference type="Proteomes" id="UP001374535">
    <property type="component" value="Mitochondrion MT"/>
</dbReference>
<protein>
    <submittedName>
        <fullName evidence="1">Uncharacterized protein</fullName>
    </submittedName>
</protein>
<keyword evidence="1" id="KW-0496">Mitochondrion</keyword>
<dbReference type="EMBL" id="CP144701">
    <property type="protein sequence ID" value="WVZ26904.1"/>
    <property type="molecule type" value="Genomic_DNA"/>
</dbReference>
<reference evidence="1 2" key="1">
    <citation type="journal article" date="2023" name="Life. Sci Alliance">
        <title>Evolutionary insights into 3D genome organization and epigenetic landscape of Vigna mungo.</title>
        <authorList>
            <person name="Junaid A."/>
            <person name="Singh B."/>
            <person name="Bhatia S."/>
        </authorList>
    </citation>
    <scope>NUCLEOTIDE SEQUENCE [LARGE SCALE GENOMIC DNA]</scope>
    <source>
        <strain evidence="1">Urdbean</strain>
    </source>
</reference>